<dbReference type="Proteomes" id="UP000226357">
    <property type="component" value="Unassembled WGS sequence"/>
</dbReference>
<keyword evidence="1" id="KW-0472">Membrane</keyword>
<sequence length="69" mass="7824">MMRKRKSVRKMLYGVGVIFFSLGIMLMGFYSDLNLFGHTNKLAGVSVFIFGVLCLIVSNFFRAPRNKEG</sequence>
<feature type="transmembrane region" description="Helical" evidence="1">
    <location>
        <begin position="42"/>
        <end position="61"/>
    </location>
</feature>
<protein>
    <submittedName>
        <fullName evidence="2">Uncharacterized protein</fullName>
    </submittedName>
</protein>
<name>A0AA44TF60_BACCE</name>
<dbReference type="RefSeq" id="WP_000984817.1">
    <property type="nucleotide sequence ID" value="NZ_NUYJ01000023.1"/>
</dbReference>
<accession>A0AA44TF60</accession>
<gene>
    <name evidence="2" type="ORF">COK38_08785</name>
</gene>
<reference evidence="2 3" key="1">
    <citation type="submission" date="2017-09" db="EMBL/GenBank/DDBJ databases">
        <title>Large-scale bioinformatics analysis of Bacillus genomes uncovers conserved roles of natural products in bacterial physiology.</title>
        <authorList>
            <consortium name="Agbiome Team Llc"/>
            <person name="Bleich R.M."/>
            <person name="Grubbs K.J."/>
            <person name="Santa Maria K.C."/>
            <person name="Allen S.E."/>
            <person name="Farag S."/>
            <person name="Shank E.A."/>
            <person name="Bowers A."/>
        </authorList>
    </citation>
    <scope>NUCLEOTIDE SEQUENCE [LARGE SCALE GENOMIC DNA]</scope>
    <source>
        <strain evidence="2 3">AFS067272</strain>
    </source>
</reference>
<keyword evidence="1" id="KW-0812">Transmembrane</keyword>
<dbReference type="EMBL" id="NVBO01000065">
    <property type="protein sequence ID" value="PFS02649.1"/>
    <property type="molecule type" value="Genomic_DNA"/>
</dbReference>
<proteinExistence type="predicted"/>
<comment type="caution">
    <text evidence="2">The sequence shown here is derived from an EMBL/GenBank/DDBJ whole genome shotgun (WGS) entry which is preliminary data.</text>
</comment>
<dbReference type="AlphaFoldDB" id="A0AA44TF60"/>
<evidence type="ECO:0000256" key="1">
    <source>
        <dbReference type="SAM" id="Phobius"/>
    </source>
</evidence>
<keyword evidence="1" id="KW-1133">Transmembrane helix</keyword>
<feature type="transmembrane region" description="Helical" evidence="1">
    <location>
        <begin position="12"/>
        <end position="30"/>
    </location>
</feature>
<evidence type="ECO:0000313" key="3">
    <source>
        <dbReference type="Proteomes" id="UP000226357"/>
    </source>
</evidence>
<evidence type="ECO:0000313" key="2">
    <source>
        <dbReference type="EMBL" id="PFS02649.1"/>
    </source>
</evidence>
<organism evidence="2 3">
    <name type="scientific">Bacillus cereus</name>
    <dbReference type="NCBI Taxonomy" id="1396"/>
    <lineage>
        <taxon>Bacteria</taxon>
        <taxon>Bacillati</taxon>
        <taxon>Bacillota</taxon>
        <taxon>Bacilli</taxon>
        <taxon>Bacillales</taxon>
        <taxon>Bacillaceae</taxon>
        <taxon>Bacillus</taxon>
        <taxon>Bacillus cereus group</taxon>
    </lineage>
</organism>